<evidence type="ECO:0000313" key="3">
    <source>
        <dbReference type="EMBL" id="SCZ36587.1"/>
    </source>
</evidence>
<keyword evidence="2" id="KW-0732">Signal</keyword>
<protein>
    <submittedName>
        <fullName evidence="3">Invasion protein IalB, involved in pathogenesis</fullName>
    </submittedName>
</protein>
<keyword evidence="4" id="KW-1185">Reference proteome</keyword>
<evidence type="ECO:0000256" key="1">
    <source>
        <dbReference type="SAM" id="Coils"/>
    </source>
</evidence>
<accession>A0A1G5NGS9</accession>
<dbReference type="Pfam" id="PF06776">
    <property type="entry name" value="IalB"/>
    <property type="match status" value="1"/>
</dbReference>
<organism evidence="3 4">
    <name type="scientific">Afifella marina DSM 2698</name>
    <dbReference type="NCBI Taxonomy" id="1120955"/>
    <lineage>
        <taxon>Bacteria</taxon>
        <taxon>Pseudomonadati</taxon>
        <taxon>Pseudomonadota</taxon>
        <taxon>Alphaproteobacteria</taxon>
        <taxon>Hyphomicrobiales</taxon>
        <taxon>Afifellaceae</taxon>
        <taxon>Afifella</taxon>
    </lineage>
</organism>
<name>A0A1G5NGS9_AFIMA</name>
<dbReference type="Gene3D" id="2.60.40.1880">
    <property type="entry name" value="Invasion associated locus B (IalB) protein"/>
    <property type="match status" value="1"/>
</dbReference>
<dbReference type="STRING" id="1120955.SAMN03080610_02008"/>
<dbReference type="AlphaFoldDB" id="A0A1G5NGS9"/>
<keyword evidence="1" id="KW-0175">Coiled coil</keyword>
<sequence length="213" mass="23691">MQFLQAAMRRSRSIAQVAAPLLLVLAVSPAWAQDQQPNQDQQQQPEWVKLCSENPQNKKQVCVVTRERRAATGQLLAAVSLRETEGKKFLVSAVPPGMLLRPGLQVQIDGGKPTKVQYSICFPNLCFAEAEVNDDFLASMKRGSKLVITTLNQQAKPINFDVSLSGFTASYEGEAIDPKELQAEQQKLQDELKRKAEQARKQLIEKQQQSSGQ</sequence>
<feature type="signal peptide" evidence="2">
    <location>
        <begin position="1"/>
        <end position="32"/>
    </location>
</feature>
<dbReference type="RefSeq" id="WP_092812194.1">
    <property type="nucleotide sequence ID" value="NZ_FMVW01000004.1"/>
</dbReference>
<dbReference type="OrthoDB" id="8017994at2"/>
<dbReference type="Proteomes" id="UP000199347">
    <property type="component" value="Unassembled WGS sequence"/>
</dbReference>
<feature type="coiled-coil region" evidence="1">
    <location>
        <begin position="181"/>
        <end position="209"/>
    </location>
</feature>
<dbReference type="EMBL" id="FMVW01000004">
    <property type="protein sequence ID" value="SCZ36587.1"/>
    <property type="molecule type" value="Genomic_DNA"/>
</dbReference>
<reference evidence="3 4" key="1">
    <citation type="submission" date="2016-10" db="EMBL/GenBank/DDBJ databases">
        <authorList>
            <person name="de Groot N.N."/>
        </authorList>
    </citation>
    <scope>NUCLEOTIDE SEQUENCE [LARGE SCALE GENOMIC DNA]</scope>
    <source>
        <strain evidence="3 4">DSM 2698</strain>
    </source>
</reference>
<dbReference type="InterPro" id="IPR010642">
    <property type="entry name" value="Invasion_prot_B"/>
</dbReference>
<evidence type="ECO:0000256" key="2">
    <source>
        <dbReference type="SAM" id="SignalP"/>
    </source>
</evidence>
<feature type="chain" id="PRO_5011471691" evidence="2">
    <location>
        <begin position="33"/>
        <end position="213"/>
    </location>
</feature>
<proteinExistence type="predicted"/>
<gene>
    <name evidence="3" type="ORF">SAMN03080610_02008</name>
</gene>
<dbReference type="InterPro" id="IPR038696">
    <property type="entry name" value="IalB_sf"/>
</dbReference>
<evidence type="ECO:0000313" key="4">
    <source>
        <dbReference type="Proteomes" id="UP000199347"/>
    </source>
</evidence>